<gene>
    <name evidence="1" type="ORF">EDC56_2259</name>
</gene>
<reference evidence="1 2" key="1">
    <citation type="submission" date="2018-11" db="EMBL/GenBank/DDBJ databases">
        <title>Genomic Encyclopedia of Type Strains, Phase IV (KMG-IV): sequencing the most valuable type-strain genomes for metagenomic binning, comparative biology and taxonomic classification.</title>
        <authorList>
            <person name="Goeker M."/>
        </authorList>
    </citation>
    <scope>NUCLEOTIDE SEQUENCE [LARGE SCALE GENOMIC DNA]</scope>
    <source>
        <strain evidence="1 2">DSM 100316</strain>
    </source>
</reference>
<organism evidence="1 2">
    <name type="scientific">Sinobacterium caligoides</name>
    <dbReference type="NCBI Taxonomy" id="933926"/>
    <lineage>
        <taxon>Bacteria</taxon>
        <taxon>Pseudomonadati</taxon>
        <taxon>Pseudomonadota</taxon>
        <taxon>Gammaproteobacteria</taxon>
        <taxon>Cellvibrionales</taxon>
        <taxon>Spongiibacteraceae</taxon>
        <taxon>Sinobacterium</taxon>
    </lineage>
</organism>
<dbReference type="Proteomes" id="UP000275394">
    <property type="component" value="Unassembled WGS sequence"/>
</dbReference>
<name>A0A3N2DPR8_9GAMM</name>
<evidence type="ECO:0000313" key="1">
    <source>
        <dbReference type="EMBL" id="ROS01811.1"/>
    </source>
</evidence>
<dbReference type="EMBL" id="RKHR01000004">
    <property type="protein sequence ID" value="ROS01811.1"/>
    <property type="molecule type" value="Genomic_DNA"/>
</dbReference>
<dbReference type="OrthoDB" id="5703936at2"/>
<proteinExistence type="predicted"/>
<accession>A0A3N2DPR8</accession>
<comment type="caution">
    <text evidence="1">The sequence shown here is derived from an EMBL/GenBank/DDBJ whole genome shotgun (WGS) entry which is preliminary data.</text>
</comment>
<sequence length="126" mass="14406">MEISRNQLLARRVVVGLRYYEHGRQTLLDEKLFYGVVVKVMEDDGIVIEVAPDSTPFTLPSDISSWHLAPKASFVVPGLADDVVDPDYLVRWDIIRGAADVEAGEHEWWEWQAVIEPLSIEVERHH</sequence>
<dbReference type="RefSeq" id="WP_123712569.1">
    <property type="nucleotide sequence ID" value="NZ_RKHR01000004.1"/>
</dbReference>
<dbReference type="AlphaFoldDB" id="A0A3N2DPR8"/>
<keyword evidence="2" id="KW-1185">Reference proteome</keyword>
<protein>
    <submittedName>
        <fullName evidence="1">Uncharacterized protein</fullName>
    </submittedName>
</protein>
<evidence type="ECO:0000313" key="2">
    <source>
        <dbReference type="Proteomes" id="UP000275394"/>
    </source>
</evidence>